<evidence type="ECO:0000256" key="1">
    <source>
        <dbReference type="ARBA" id="ARBA00022723"/>
    </source>
</evidence>
<dbReference type="Gene3D" id="6.10.140.2220">
    <property type="match status" value="1"/>
</dbReference>
<gene>
    <name evidence="6" type="ORF">CPB83DRAFT_885684</name>
</gene>
<reference evidence="6" key="1">
    <citation type="submission" date="2020-11" db="EMBL/GenBank/DDBJ databases">
        <authorList>
            <consortium name="DOE Joint Genome Institute"/>
            <person name="Ahrendt S."/>
            <person name="Riley R."/>
            <person name="Andreopoulos W."/>
            <person name="Labutti K."/>
            <person name="Pangilinan J."/>
            <person name="Ruiz-Duenas F.J."/>
            <person name="Barrasa J.M."/>
            <person name="Sanchez-Garcia M."/>
            <person name="Camarero S."/>
            <person name="Miyauchi S."/>
            <person name="Serrano A."/>
            <person name="Linde D."/>
            <person name="Babiker R."/>
            <person name="Drula E."/>
            <person name="Ayuso-Fernandez I."/>
            <person name="Pacheco R."/>
            <person name="Padilla G."/>
            <person name="Ferreira P."/>
            <person name="Barriuso J."/>
            <person name="Kellner H."/>
            <person name="Castanera R."/>
            <person name="Alfaro M."/>
            <person name="Ramirez L."/>
            <person name="Pisabarro A.G."/>
            <person name="Kuo A."/>
            <person name="Tritt A."/>
            <person name="Lipzen A."/>
            <person name="He G."/>
            <person name="Yan M."/>
            <person name="Ng V."/>
            <person name="Cullen D."/>
            <person name="Martin F."/>
            <person name="Rosso M.-N."/>
            <person name="Henrissat B."/>
            <person name="Hibbett D."/>
            <person name="Martinez A.T."/>
            <person name="Grigoriev I.V."/>
        </authorList>
    </citation>
    <scope>NUCLEOTIDE SEQUENCE</scope>
    <source>
        <strain evidence="6">CBS 506.95</strain>
    </source>
</reference>
<sequence length="245" mass="27854">MSAEDWKATCNYCLKEGTRDSVGACSGCKLVRYCSKECQRKAWPTHKRGCIRMGASLLQHRAENPAADDLNNRLSKWINFWRSTIFYIAPVALDLPNHGEDRMATHVFSLFLDTNDDARNPANYFSVSSGAILTRQQVCDSLREAETAEEHITDWEEDRRGSNTIQIFIHAEGYARFLYASYTETDLQRRRSVPKDTSTQLVEGWEAAFIATVESGELPDDLKRDYSNPAALVPVKAKKKSYAWK</sequence>
<dbReference type="SUPFAM" id="SSF144232">
    <property type="entry name" value="HIT/MYND zinc finger-like"/>
    <property type="match status" value="1"/>
</dbReference>
<keyword evidence="7" id="KW-1185">Reference proteome</keyword>
<evidence type="ECO:0000256" key="4">
    <source>
        <dbReference type="PROSITE-ProRule" id="PRU00134"/>
    </source>
</evidence>
<dbReference type="PROSITE" id="PS01360">
    <property type="entry name" value="ZF_MYND_1"/>
    <property type="match status" value="1"/>
</dbReference>
<dbReference type="AlphaFoldDB" id="A0A9P6JLG2"/>
<organism evidence="6 7">
    <name type="scientific">Crepidotus variabilis</name>
    <dbReference type="NCBI Taxonomy" id="179855"/>
    <lineage>
        <taxon>Eukaryota</taxon>
        <taxon>Fungi</taxon>
        <taxon>Dikarya</taxon>
        <taxon>Basidiomycota</taxon>
        <taxon>Agaricomycotina</taxon>
        <taxon>Agaricomycetes</taxon>
        <taxon>Agaricomycetidae</taxon>
        <taxon>Agaricales</taxon>
        <taxon>Agaricineae</taxon>
        <taxon>Crepidotaceae</taxon>
        <taxon>Crepidotus</taxon>
    </lineage>
</organism>
<dbReference type="Pfam" id="PF01753">
    <property type="entry name" value="zf-MYND"/>
    <property type="match status" value="1"/>
</dbReference>
<dbReference type="EMBL" id="MU157886">
    <property type="protein sequence ID" value="KAF9525272.1"/>
    <property type="molecule type" value="Genomic_DNA"/>
</dbReference>
<evidence type="ECO:0000256" key="2">
    <source>
        <dbReference type="ARBA" id="ARBA00022771"/>
    </source>
</evidence>
<name>A0A9P6JLG2_9AGAR</name>
<keyword evidence="3" id="KW-0862">Zinc</keyword>
<keyword evidence="2 4" id="KW-0863">Zinc-finger</keyword>
<evidence type="ECO:0000259" key="5">
    <source>
        <dbReference type="PROSITE" id="PS50865"/>
    </source>
</evidence>
<keyword evidence="1" id="KW-0479">Metal-binding</keyword>
<protein>
    <recommendedName>
        <fullName evidence="5">MYND-type domain-containing protein</fullName>
    </recommendedName>
</protein>
<dbReference type="Proteomes" id="UP000807306">
    <property type="component" value="Unassembled WGS sequence"/>
</dbReference>
<evidence type="ECO:0000313" key="7">
    <source>
        <dbReference type="Proteomes" id="UP000807306"/>
    </source>
</evidence>
<feature type="domain" description="MYND-type" evidence="5">
    <location>
        <begin position="10"/>
        <end position="50"/>
    </location>
</feature>
<dbReference type="GO" id="GO:0008270">
    <property type="term" value="F:zinc ion binding"/>
    <property type="evidence" value="ECO:0007669"/>
    <property type="project" value="UniProtKB-KW"/>
</dbReference>
<dbReference type="InterPro" id="IPR002893">
    <property type="entry name" value="Znf_MYND"/>
</dbReference>
<comment type="caution">
    <text evidence="6">The sequence shown here is derived from an EMBL/GenBank/DDBJ whole genome shotgun (WGS) entry which is preliminary data.</text>
</comment>
<evidence type="ECO:0000313" key="6">
    <source>
        <dbReference type="EMBL" id="KAF9525272.1"/>
    </source>
</evidence>
<dbReference type="PROSITE" id="PS50865">
    <property type="entry name" value="ZF_MYND_2"/>
    <property type="match status" value="1"/>
</dbReference>
<proteinExistence type="predicted"/>
<dbReference type="OrthoDB" id="9922773at2759"/>
<accession>A0A9P6JLG2</accession>
<evidence type="ECO:0000256" key="3">
    <source>
        <dbReference type="ARBA" id="ARBA00022833"/>
    </source>
</evidence>